<proteinExistence type="predicted"/>
<feature type="transmembrane region" description="Helical" evidence="2">
    <location>
        <begin position="237"/>
        <end position="257"/>
    </location>
</feature>
<dbReference type="InterPro" id="IPR005625">
    <property type="entry name" value="PepSY-ass_TM"/>
</dbReference>
<feature type="transmembrane region" description="Helical" evidence="2">
    <location>
        <begin position="405"/>
        <end position="425"/>
    </location>
</feature>
<protein>
    <submittedName>
        <fullName evidence="3">PepSY domain-containing protein</fullName>
    </submittedName>
</protein>
<feature type="region of interest" description="Disordered" evidence="1">
    <location>
        <begin position="273"/>
        <end position="310"/>
    </location>
</feature>
<feature type="transmembrane region" description="Helical" evidence="2">
    <location>
        <begin position="457"/>
        <end position="490"/>
    </location>
</feature>
<dbReference type="PANTHER" id="PTHR34219:SF1">
    <property type="entry name" value="PEPSY DOMAIN-CONTAINING PROTEIN"/>
    <property type="match status" value="1"/>
</dbReference>
<feature type="compositionally biased region" description="Basic and acidic residues" evidence="1">
    <location>
        <begin position="1"/>
        <end position="18"/>
    </location>
</feature>
<organism evidence="3 4">
    <name type="scientific">Dietzia cercidiphylli</name>
    <dbReference type="NCBI Taxonomy" id="498199"/>
    <lineage>
        <taxon>Bacteria</taxon>
        <taxon>Bacillati</taxon>
        <taxon>Actinomycetota</taxon>
        <taxon>Actinomycetes</taxon>
        <taxon>Mycobacteriales</taxon>
        <taxon>Dietziaceae</taxon>
        <taxon>Dietzia</taxon>
    </lineage>
</organism>
<dbReference type="Proteomes" id="UP001500383">
    <property type="component" value="Unassembled WGS sequence"/>
</dbReference>
<evidence type="ECO:0000256" key="1">
    <source>
        <dbReference type="SAM" id="MobiDB-lite"/>
    </source>
</evidence>
<feature type="region of interest" description="Disordered" evidence="1">
    <location>
        <begin position="1"/>
        <end position="24"/>
    </location>
</feature>
<comment type="caution">
    <text evidence="3">The sequence shown here is derived from an EMBL/GenBank/DDBJ whole genome shotgun (WGS) entry which is preliminary data.</text>
</comment>
<evidence type="ECO:0000313" key="4">
    <source>
        <dbReference type="Proteomes" id="UP001500383"/>
    </source>
</evidence>
<keyword evidence="4" id="KW-1185">Reference proteome</keyword>
<dbReference type="EMBL" id="BAAAQG010000010">
    <property type="protein sequence ID" value="GAA1712928.1"/>
    <property type="molecule type" value="Genomic_DNA"/>
</dbReference>
<dbReference type="RefSeq" id="WP_179523826.1">
    <property type="nucleotide sequence ID" value="NZ_BAAAQG010000010.1"/>
</dbReference>
<feature type="transmembrane region" description="Helical" evidence="2">
    <location>
        <begin position="171"/>
        <end position="192"/>
    </location>
</feature>
<evidence type="ECO:0000313" key="3">
    <source>
        <dbReference type="EMBL" id="GAA1712928.1"/>
    </source>
</evidence>
<sequence>MTTTTDHSRAGHLRRGDTRPPGVGGPVRQLALRLHFYVGMLIGPFLLIAAVSGFFYALAPTIERVVYADQLTAASPAQTVPLAQQITTARTAHPELPVSRIVPGNDGSTTRVLFSDGSLPSDSHSRVVFVDPSDGVIRGDTVQYGSGQALPLRTWLSGVHRSLHLGEAGRLYSELAASWLAPLALAGLYLWWGRTRRAGASAPKSTSLRSTSLRSTLLRSAPGLTGRARRRSSHAVLGTWALVGMLVLSATGLTWSAHAGQRVADLRGAMGWTTPTLSAQSPENSPSGSSDQAAGGHDGHGSHNGALGTAAAWTPDDAGVALTGARTAGLTEPVQLIPPTGDGDLWRVQEVRRSWTPGPDAVSVDAATGGVVQTLPFSDHPLAARLTDWGIRLHMGFLFGLANQLLLAAVAAALVVVIVRGYVLWWTRRPTRTGGPARPPVRGALLELLRRRPAGTLVGVAVVAAIGWAVPLLGISLAAFLVLDAFLGLAARRARG</sequence>
<gene>
    <name evidence="3" type="ORF">GCM10009831_23270</name>
</gene>
<evidence type="ECO:0000256" key="2">
    <source>
        <dbReference type="SAM" id="Phobius"/>
    </source>
</evidence>
<feature type="transmembrane region" description="Helical" evidence="2">
    <location>
        <begin position="36"/>
        <end position="58"/>
    </location>
</feature>
<keyword evidence="2" id="KW-0812">Transmembrane</keyword>
<dbReference type="PANTHER" id="PTHR34219">
    <property type="entry name" value="IRON-REGULATED INNER MEMBRANE PROTEIN-RELATED"/>
    <property type="match status" value="1"/>
</dbReference>
<accession>A0ABN2IWJ4</accession>
<feature type="compositionally biased region" description="Polar residues" evidence="1">
    <location>
        <begin position="273"/>
        <end position="292"/>
    </location>
</feature>
<keyword evidence="2" id="KW-1133">Transmembrane helix</keyword>
<name>A0ABN2IWJ4_9ACTN</name>
<reference evidence="3 4" key="1">
    <citation type="journal article" date="2019" name="Int. J. Syst. Evol. Microbiol.">
        <title>The Global Catalogue of Microorganisms (GCM) 10K type strain sequencing project: providing services to taxonomists for standard genome sequencing and annotation.</title>
        <authorList>
            <consortium name="The Broad Institute Genomics Platform"/>
            <consortium name="The Broad Institute Genome Sequencing Center for Infectious Disease"/>
            <person name="Wu L."/>
            <person name="Ma J."/>
        </authorList>
    </citation>
    <scope>NUCLEOTIDE SEQUENCE [LARGE SCALE GENOMIC DNA]</scope>
    <source>
        <strain evidence="3 4">JCM 16002</strain>
    </source>
</reference>
<keyword evidence="2" id="KW-0472">Membrane</keyword>
<dbReference type="Pfam" id="PF03929">
    <property type="entry name" value="PepSY_TM"/>
    <property type="match status" value="1"/>
</dbReference>